<evidence type="ECO:0000313" key="7">
    <source>
        <dbReference type="EMBL" id="TYP94861.1"/>
    </source>
</evidence>
<organism evidence="7 8">
    <name type="scientific">Fodinibius salinus</name>
    <dbReference type="NCBI Taxonomy" id="860790"/>
    <lineage>
        <taxon>Bacteria</taxon>
        <taxon>Pseudomonadati</taxon>
        <taxon>Balneolota</taxon>
        <taxon>Balneolia</taxon>
        <taxon>Balneolales</taxon>
        <taxon>Balneolaceae</taxon>
        <taxon>Fodinibius</taxon>
    </lineage>
</organism>
<keyword evidence="4" id="KW-0862">Zinc</keyword>
<proteinExistence type="predicted"/>
<dbReference type="Proteomes" id="UP000324595">
    <property type="component" value="Unassembled WGS sequence"/>
</dbReference>
<sequence length="158" mass="17147">MNNSEHRVIETSPALAEVKLSYKTEKSPQTFPQVTSPDEAVEVLREVWNEGHIQLKEEFVVLLLNTSKRCIGWSKVSLGGSSATIVDPSAIFQVALLATATSIIVAHNHPSGNLNPSKADKSLTERIKKSGDMLGITLDDHIILTADGYVSLRAKGIL</sequence>
<keyword evidence="1" id="KW-0645">Protease</keyword>
<keyword evidence="5" id="KW-0482">Metalloprotease</keyword>
<dbReference type="AlphaFoldDB" id="A0A5D3YQM5"/>
<keyword evidence="8" id="KW-1185">Reference proteome</keyword>
<name>A0A5D3YQM5_9BACT</name>
<evidence type="ECO:0000256" key="3">
    <source>
        <dbReference type="ARBA" id="ARBA00022801"/>
    </source>
</evidence>
<dbReference type="PROSITE" id="PS50249">
    <property type="entry name" value="MPN"/>
    <property type="match status" value="1"/>
</dbReference>
<gene>
    <name evidence="7" type="ORF">LX73_0151</name>
</gene>
<evidence type="ECO:0000256" key="2">
    <source>
        <dbReference type="ARBA" id="ARBA00022723"/>
    </source>
</evidence>
<dbReference type="Gene3D" id="3.40.140.10">
    <property type="entry name" value="Cytidine Deaminase, domain 2"/>
    <property type="match status" value="1"/>
</dbReference>
<reference evidence="7 8" key="1">
    <citation type="submission" date="2019-07" db="EMBL/GenBank/DDBJ databases">
        <title>Genomic Encyclopedia of Archaeal and Bacterial Type Strains, Phase II (KMG-II): from individual species to whole genera.</title>
        <authorList>
            <person name="Goeker M."/>
        </authorList>
    </citation>
    <scope>NUCLEOTIDE SEQUENCE [LARGE SCALE GENOMIC DNA]</scope>
    <source>
        <strain evidence="7 8">DSM 21935</strain>
    </source>
</reference>
<accession>A0A5D3YQM5</accession>
<keyword evidence="2" id="KW-0479">Metal-binding</keyword>
<evidence type="ECO:0000256" key="1">
    <source>
        <dbReference type="ARBA" id="ARBA00022670"/>
    </source>
</evidence>
<dbReference type="EMBL" id="VNHY01000001">
    <property type="protein sequence ID" value="TYP94861.1"/>
    <property type="molecule type" value="Genomic_DNA"/>
</dbReference>
<evidence type="ECO:0000256" key="4">
    <source>
        <dbReference type="ARBA" id="ARBA00022833"/>
    </source>
</evidence>
<dbReference type="GO" id="GO:0006508">
    <property type="term" value="P:proteolysis"/>
    <property type="evidence" value="ECO:0007669"/>
    <property type="project" value="UniProtKB-KW"/>
</dbReference>
<dbReference type="GO" id="GO:0046872">
    <property type="term" value="F:metal ion binding"/>
    <property type="evidence" value="ECO:0007669"/>
    <property type="project" value="UniProtKB-KW"/>
</dbReference>
<comment type="caution">
    <text evidence="7">The sequence shown here is derived from an EMBL/GenBank/DDBJ whole genome shotgun (WGS) entry which is preliminary data.</text>
</comment>
<evidence type="ECO:0000259" key="6">
    <source>
        <dbReference type="PROSITE" id="PS50249"/>
    </source>
</evidence>
<keyword evidence="3" id="KW-0378">Hydrolase</keyword>
<dbReference type="PROSITE" id="PS01302">
    <property type="entry name" value="UPF0758"/>
    <property type="match status" value="1"/>
</dbReference>
<dbReference type="CDD" id="cd08071">
    <property type="entry name" value="MPN_DUF2466"/>
    <property type="match status" value="1"/>
</dbReference>
<dbReference type="Pfam" id="PF04002">
    <property type="entry name" value="RadC"/>
    <property type="match status" value="1"/>
</dbReference>
<dbReference type="InterPro" id="IPR025657">
    <property type="entry name" value="RadC_JAB"/>
</dbReference>
<dbReference type="InterPro" id="IPR001405">
    <property type="entry name" value="UPF0758"/>
</dbReference>
<dbReference type="PANTHER" id="PTHR30471">
    <property type="entry name" value="DNA REPAIR PROTEIN RADC"/>
    <property type="match status" value="1"/>
</dbReference>
<dbReference type="OrthoDB" id="9804482at2"/>
<dbReference type="GO" id="GO:0008237">
    <property type="term" value="F:metallopeptidase activity"/>
    <property type="evidence" value="ECO:0007669"/>
    <property type="project" value="UniProtKB-KW"/>
</dbReference>
<evidence type="ECO:0000313" key="8">
    <source>
        <dbReference type="Proteomes" id="UP000324595"/>
    </source>
</evidence>
<dbReference type="PANTHER" id="PTHR30471:SF3">
    <property type="entry name" value="UPF0758 PROTEIN YEES-RELATED"/>
    <property type="match status" value="1"/>
</dbReference>
<evidence type="ECO:0000256" key="5">
    <source>
        <dbReference type="ARBA" id="ARBA00023049"/>
    </source>
</evidence>
<protein>
    <submittedName>
        <fullName evidence="7">DNA repair protein RadC</fullName>
    </submittedName>
</protein>
<dbReference type="InterPro" id="IPR020891">
    <property type="entry name" value="UPF0758_CS"/>
</dbReference>
<feature type="domain" description="MPN" evidence="6">
    <location>
        <begin position="33"/>
        <end position="158"/>
    </location>
</feature>
<dbReference type="InterPro" id="IPR037518">
    <property type="entry name" value="MPN"/>
</dbReference>